<reference evidence="4 5" key="1">
    <citation type="submission" date="2019-07" db="EMBL/GenBank/DDBJ databases">
        <title>Description of 53C-WASEF.</title>
        <authorList>
            <person name="Pitt A."/>
            <person name="Hahn M.W."/>
        </authorList>
    </citation>
    <scope>NUCLEOTIDE SEQUENCE [LARGE SCALE GENOMIC DNA]</scope>
    <source>
        <strain evidence="4 5">53C-WASEF</strain>
    </source>
</reference>
<gene>
    <name evidence="4" type="ORF">FPL22_12290</name>
</gene>
<dbReference type="CDD" id="cd06460">
    <property type="entry name" value="M32_Taq"/>
    <property type="match status" value="1"/>
</dbReference>
<feature type="binding site" evidence="2">
    <location>
        <position position="276"/>
    </location>
    <ligand>
        <name>Zn(2+)</name>
        <dbReference type="ChEBI" id="CHEBI:29105"/>
        <note>catalytic</note>
    </ligand>
</feature>
<dbReference type="Pfam" id="PF02074">
    <property type="entry name" value="Peptidase_M32"/>
    <property type="match status" value="1"/>
</dbReference>
<comment type="cofactor">
    <cofactor evidence="2">
        <name>Zn(2+)</name>
        <dbReference type="ChEBI" id="CHEBI:29105"/>
    </cofactor>
    <text evidence="2">Binds 1 zinc ion per subunit.</text>
</comment>
<evidence type="ECO:0000313" key="4">
    <source>
        <dbReference type="EMBL" id="TSJ76890.1"/>
    </source>
</evidence>
<sequence>MPADSYERLVTHLKRAHTLGTVAGLLGWDEQVNLPADSADQRAEQSALLAELQHAAATAPEIGDLLNQLEQPVCNLLSYKPAGGSAENADTADRAVVIREARKDYDRVVKLPADFVAEKARLSSAAYHGWAAAKTRSDFSAFAPFLEKHLALAKQEAAYLGWGDRAYDYAIDKHDPGMTAEKLTALFTELKAGLVPLVRAIAASPVRARTDIFKGFPIAEQREFLRDVTERLGFNYRRGRIDVSLHPFCEGSGADIRMTTRFDADNPLDSLFSSIHETGHGLYEQGLPLAAQGTPLGQNAGMGVHESQSRLWENQVSRSRAFWAFFEPRFREKFPAQLAAVSSEELYLAVNEVAPTLIRVDSDEVHYNLHILLRFELERRLFAGELTVGELPAAWNALSQELLGLTPTSDKVGVLQDVHWSGGAFGYFPSYCLGNMIAAQLWFTVRAKFPELDADFEQGDFSRLLGWLRTNIHEQGRRYETLELVRRVTGEELTPKYLLRYLQERYAPLYLK</sequence>
<dbReference type="AlphaFoldDB" id="A0A556QJR2"/>
<keyword evidence="1 4" id="KW-0121">Carboxypeptidase</keyword>
<dbReference type="PRINTS" id="PR00998">
    <property type="entry name" value="CRBOXYPTASET"/>
</dbReference>
<dbReference type="EC" id="3.4.17.19" evidence="1"/>
<protein>
    <recommendedName>
        <fullName evidence="1">Metal-dependent carboxypeptidase</fullName>
        <ecNumber evidence="1">3.4.17.19</ecNumber>
    </recommendedName>
</protein>
<dbReference type="OrthoDB" id="9772308at2"/>
<dbReference type="Proteomes" id="UP000315648">
    <property type="component" value="Unassembled WGS sequence"/>
</dbReference>
<keyword evidence="1 2" id="KW-0479">Metal-binding</keyword>
<feature type="binding site" evidence="2">
    <location>
        <position position="306"/>
    </location>
    <ligand>
        <name>Zn(2+)</name>
        <dbReference type="ChEBI" id="CHEBI:29105"/>
        <note>catalytic</note>
    </ligand>
</feature>
<comment type="catalytic activity">
    <reaction evidence="1">
        <text>Release of a C-terminal amino acid with broad specificity, except for -Pro.</text>
        <dbReference type="EC" id="3.4.17.19"/>
    </reaction>
</comment>
<dbReference type="PANTHER" id="PTHR34217:SF1">
    <property type="entry name" value="CARBOXYPEPTIDASE 1"/>
    <property type="match status" value="1"/>
</dbReference>
<proteinExistence type="inferred from homology"/>
<dbReference type="PANTHER" id="PTHR34217">
    <property type="entry name" value="METAL-DEPENDENT CARBOXYPEPTIDASE"/>
    <property type="match status" value="1"/>
</dbReference>
<keyword evidence="1" id="KW-0482">Metalloprotease</keyword>
<evidence type="ECO:0000256" key="2">
    <source>
        <dbReference type="PIRSR" id="PIRSR006615-1"/>
    </source>
</evidence>
<feature type="active site" description="Proton donor/acceptor" evidence="3">
    <location>
        <position position="277"/>
    </location>
</feature>
<keyword evidence="5" id="KW-1185">Reference proteome</keyword>
<keyword evidence="1" id="KW-0645">Protease</keyword>
<dbReference type="RefSeq" id="WP_144230710.1">
    <property type="nucleotide sequence ID" value="NZ_CBCRVV010000017.1"/>
</dbReference>
<comment type="caution">
    <text evidence="4">The sequence shown here is derived from an EMBL/GenBank/DDBJ whole genome shotgun (WGS) entry which is preliminary data.</text>
</comment>
<dbReference type="PROSITE" id="PS52034">
    <property type="entry name" value="PEPTIDASE_M32"/>
    <property type="match status" value="1"/>
</dbReference>
<dbReference type="InterPro" id="IPR001333">
    <property type="entry name" value="Peptidase_M32_Taq"/>
</dbReference>
<dbReference type="SUPFAM" id="SSF55486">
    <property type="entry name" value="Metalloproteases ('zincins'), catalytic domain"/>
    <property type="match status" value="1"/>
</dbReference>
<accession>A0A556QJR2</accession>
<keyword evidence="2" id="KW-0862">Zinc</keyword>
<evidence type="ECO:0000313" key="5">
    <source>
        <dbReference type="Proteomes" id="UP000315648"/>
    </source>
</evidence>
<dbReference type="GO" id="GO:0004181">
    <property type="term" value="F:metallocarboxypeptidase activity"/>
    <property type="evidence" value="ECO:0007669"/>
    <property type="project" value="UniProtKB-UniRule"/>
</dbReference>
<dbReference type="GO" id="GO:0006508">
    <property type="term" value="P:proteolysis"/>
    <property type="evidence" value="ECO:0007669"/>
    <property type="project" value="UniProtKB-UniRule"/>
</dbReference>
<dbReference type="PIRSF" id="PIRSF006615">
    <property type="entry name" value="Zn_crbxpep_Taq"/>
    <property type="match status" value="1"/>
</dbReference>
<comment type="similarity">
    <text evidence="1">Belongs to the peptidase M32 family.</text>
</comment>
<comment type="function">
    <text evidence="1">Broad specificity carboxypetidase that releases amino acids sequentially from the C-terminus, including neutral, aromatic, polar and basic residues.</text>
</comment>
<feature type="binding site" evidence="2">
    <location>
        <position position="280"/>
    </location>
    <ligand>
        <name>Zn(2+)</name>
        <dbReference type="ChEBI" id="CHEBI:29105"/>
        <note>catalytic</note>
    </ligand>
</feature>
<name>A0A556QJR2_9BACT</name>
<dbReference type="EMBL" id="VMBG01000002">
    <property type="protein sequence ID" value="TSJ76890.1"/>
    <property type="molecule type" value="Genomic_DNA"/>
</dbReference>
<keyword evidence="1" id="KW-0378">Hydrolase</keyword>
<dbReference type="GO" id="GO:0046872">
    <property type="term" value="F:metal ion binding"/>
    <property type="evidence" value="ECO:0007669"/>
    <property type="project" value="UniProtKB-KW"/>
</dbReference>
<evidence type="ECO:0000256" key="1">
    <source>
        <dbReference type="PIRNR" id="PIRNR006615"/>
    </source>
</evidence>
<organism evidence="4 5">
    <name type="scientific">Rariglobus hedericola</name>
    <dbReference type="NCBI Taxonomy" id="2597822"/>
    <lineage>
        <taxon>Bacteria</taxon>
        <taxon>Pseudomonadati</taxon>
        <taxon>Verrucomicrobiota</taxon>
        <taxon>Opitutia</taxon>
        <taxon>Opitutales</taxon>
        <taxon>Opitutaceae</taxon>
        <taxon>Rariglobus</taxon>
    </lineage>
</organism>
<evidence type="ECO:0000256" key="3">
    <source>
        <dbReference type="PIRSR" id="PIRSR006615-2"/>
    </source>
</evidence>
<dbReference type="Gene3D" id="1.10.1370.30">
    <property type="match status" value="1"/>
</dbReference>